<accession>A0ACC3SXX4</accession>
<reference evidence="2" key="1">
    <citation type="journal article" date="2024" name="Front. Bioeng. Biotechnol.">
        <title>Genome-scale model development and genomic sequencing of the oleaginous clade Lipomyces.</title>
        <authorList>
            <person name="Czajka J.J."/>
            <person name="Han Y."/>
            <person name="Kim J."/>
            <person name="Mondo S.J."/>
            <person name="Hofstad B.A."/>
            <person name="Robles A."/>
            <person name="Haridas S."/>
            <person name="Riley R."/>
            <person name="LaButti K."/>
            <person name="Pangilinan J."/>
            <person name="Andreopoulos W."/>
            <person name="Lipzen A."/>
            <person name="Yan J."/>
            <person name="Wang M."/>
            <person name="Ng V."/>
            <person name="Grigoriev I.V."/>
            <person name="Spatafora J.W."/>
            <person name="Magnuson J.K."/>
            <person name="Baker S.E."/>
            <person name="Pomraning K.R."/>
        </authorList>
    </citation>
    <scope>NUCLEOTIDE SEQUENCE [LARGE SCALE GENOMIC DNA]</scope>
    <source>
        <strain evidence="2">CBS 7786</strain>
    </source>
</reference>
<proteinExistence type="predicted"/>
<dbReference type="EMBL" id="MU971386">
    <property type="protein sequence ID" value="KAK9236494.1"/>
    <property type="molecule type" value="Genomic_DNA"/>
</dbReference>
<protein>
    <submittedName>
        <fullName evidence="1">Uncharacterized protein</fullName>
    </submittedName>
</protein>
<evidence type="ECO:0000313" key="2">
    <source>
        <dbReference type="Proteomes" id="UP001433508"/>
    </source>
</evidence>
<name>A0ACC3SXX4_LIPKO</name>
<organism evidence="1 2">
    <name type="scientific">Lipomyces kononenkoae</name>
    <name type="common">Yeast</name>
    <dbReference type="NCBI Taxonomy" id="34357"/>
    <lineage>
        <taxon>Eukaryota</taxon>
        <taxon>Fungi</taxon>
        <taxon>Dikarya</taxon>
        <taxon>Ascomycota</taxon>
        <taxon>Saccharomycotina</taxon>
        <taxon>Lipomycetes</taxon>
        <taxon>Lipomycetales</taxon>
        <taxon>Lipomycetaceae</taxon>
        <taxon>Lipomyces</taxon>
    </lineage>
</organism>
<gene>
    <name evidence="1" type="ORF">V1525DRAFT_362685</name>
</gene>
<keyword evidence="2" id="KW-1185">Reference proteome</keyword>
<comment type="caution">
    <text evidence="1">The sequence shown here is derived from an EMBL/GenBank/DDBJ whole genome shotgun (WGS) entry which is preliminary data.</text>
</comment>
<sequence length="487" mass="56579">MSTLESQRYALEDLDRLEKAIADRFLEPARTHRDKISEEHEIASFLNRIQHQSNYLLDSFEDGNEERAREIANLHGGETTNQFDEFYKQLKSIKDFHRRYPNQPVENLEENYRKKRKTDDDTSDLDAIDTMFTGEEALGKYFDLIAFHERYVNLRGVTHVSYVQYLDIFDKFEQLSRTPKDDEYFKYISDLSAYLEGFLKRTRPLDDPEGSIAKIEESFNEEWENKKFKQNGTAVNHKPNGPNGEGIYCDACEKMFEKQTVYDGHLSGKKHKKNFELKQQGGVNGASSIAANFKERAISLREFEITKLAEILGEVREETKINVERKSALTLRERQLEMEALERQELGGDDEDGGGEQEDDGKIYNPLKLPIGWDGKPIPFWLWKLHGLGVEYPCEICGNFVYMGRKAFDKHFMEARHVHGLRCLGIQNSALFREITSIQDALALWEKIKKERRAQESLREQAVEVEDDEGNVMSEKVYNDLKKQGLL</sequence>
<evidence type="ECO:0000313" key="1">
    <source>
        <dbReference type="EMBL" id="KAK9236494.1"/>
    </source>
</evidence>
<dbReference type="Proteomes" id="UP001433508">
    <property type="component" value="Unassembled WGS sequence"/>
</dbReference>